<dbReference type="RefSeq" id="WP_357973209.1">
    <property type="nucleotide sequence ID" value="NZ_JBFAIH010000001.1"/>
</dbReference>
<evidence type="ECO:0000313" key="9">
    <source>
        <dbReference type="EMBL" id="MEV0361840.1"/>
    </source>
</evidence>
<feature type="domain" description="EamA" evidence="8">
    <location>
        <begin position="136"/>
        <end position="267"/>
    </location>
</feature>
<feature type="transmembrane region" description="Helical" evidence="7">
    <location>
        <begin position="32"/>
        <end position="50"/>
    </location>
</feature>
<reference evidence="9 10" key="1">
    <citation type="submission" date="2024-06" db="EMBL/GenBank/DDBJ databases">
        <title>The Natural Products Discovery Center: Release of the First 8490 Sequenced Strains for Exploring Actinobacteria Biosynthetic Diversity.</title>
        <authorList>
            <person name="Kalkreuter E."/>
            <person name="Kautsar S.A."/>
            <person name="Yang D."/>
            <person name="Bader C.D."/>
            <person name="Teijaro C.N."/>
            <person name="Fluegel L."/>
            <person name="Davis C.M."/>
            <person name="Simpson J.R."/>
            <person name="Lauterbach L."/>
            <person name="Steele A.D."/>
            <person name="Gui C."/>
            <person name="Meng S."/>
            <person name="Li G."/>
            <person name="Viehrig K."/>
            <person name="Ye F."/>
            <person name="Su P."/>
            <person name="Kiefer A.F."/>
            <person name="Nichols A."/>
            <person name="Cepeda A.J."/>
            <person name="Yan W."/>
            <person name="Fan B."/>
            <person name="Jiang Y."/>
            <person name="Adhikari A."/>
            <person name="Zheng C.-J."/>
            <person name="Schuster L."/>
            <person name="Cowan T.M."/>
            <person name="Smanski M.J."/>
            <person name="Chevrette M.G."/>
            <person name="De Carvalho L.P.S."/>
            <person name="Shen B."/>
        </authorList>
    </citation>
    <scope>NUCLEOTIDE SEQUENCE [LARGE SCALE GENOMIC DNA]</scope>
    <source>
        <strain evidence="9 10">NPDC050671</strain>
    </source>
</reference>
<evidence type="ECO:0000256" key="2">
    <source>
        <dbReference type="ARBA" id="ARBA00007362"/>
    </source>
</evidence>
<comment type="similarity">
    <text evidence="2">Belongs to the EamA transporter family.</text>
</comment>
<evidence type="ECO:0000259" key="8">
    <source>
        <dbReference type="Pfam" id="PF00892"/>
    </source>
</evidence>
<dbReference type="PANTHER" id="PTHR32322:SF2">
    <property type="entry name" value="EAMA DOMAIN-CONTAINING PROTEIN"/>
    <property type="match status" value="1"/>
</dbReference>
<dbReference type="PANTHER" id="PTHR32322">
    <property type="entry name" value="INNER MEMBRANE TRANSPORTER"/>
    <property type="match status" value="1"/>
</dbReference>
<evidence type="ECO:0000256" key="3">
    <source>
        <dbReference type="ARBA" id="ARBA00022692"/>
    </source>
</evidence>
<keyword evidence="3 7" id="KW-0812">Transmembrane</keyword>
<comment type="caution">
    <text evidence="9">The sequence shown here is derived from an EMBL/GenBank/DDBJ whole genome shotgun (WGS) entry which is preliminary data.</text>
</comment>
<evidence type="ECO:0000256" key="1">
    <source>
        <dbReference type="ARBA" id="ARBA00004141"/>
    </source>
</evidence>
<dbReference type="InterPro" id="IPR000620">
    <property type="entry name" value="EamA_dom"/>
</dbReference>
<dbReference type="EMBL" id="JBFAIH010000001">
    <property type="protein sequence ID" value="MEV0361840.1"/>
    <property type="molecule type" value="Genomic_DNA"/>
</dbReference>
<dbReference type="Gene3D" id="1.10.3730.20">
    <property type="match status" value="1"/>
</dbReference>
<sequence length="293" mass="29385">MIPAPLLVLTAAVCTQTGQALGKHLFDRLDPLGVLGLRLGIAAVIVFVVFRPRRMPRTASQIAAVTGLGVAIAGMNLIYPALHYLPLGIAGTIQLLGPLTVAAAGSRSARDLAAIPLVAAGLWLIRDPASGQLHWLGFLLAGMSAAAMASYLLLSRALAATLGHSALGIALPVAACLGFPAGVASNGITVFQPQILVLGATVAILSAVIPYSLEMTALKRIPAGTAGILLSLEPVVAALAGLFVLGETLSGPRWFGIACICGATVVAISSTGPAGNAGAPAPVPGVRGAAPDR</sequence>
<feature type="transmembrane region" description="Helical" evidence="7">
    <location>
        <begin position="135"/>
        <end position="154"/>
    </location>
</feature>
<feature type="region of interest" description="Disordered" evidence="6">
    <location>
        <begin position="274"/>
        <end position="293"/>
    </location>
</feature>
<dbReference type="SUPFAM" id="SSF103481">
    <property type="entry name" value="Multidrug resistance efflux transporter EmrE"/>
    <property type="match status" value="1"/>
</dbReference>
<protein>
    <submittedName>
        <fullName evidence="9">EamA family transporter</fullName>
    </submittedName>
</protein>
<feature type="transmembrane region" description="Helical" evidence="7">
    <location>
        <begin position="195"/>
        <end position="213"/>
    </location>
</feature>
<feature type="domain" description="EamA" evidence="8">
    <location>
        <begin position="5"/>
        <end position="105"/>
    </location>
</feature>
<comment type="subcellular location">
    <subcellularLocation>
        <location evidence="1">Membrane</location>
        <topology evidence="1">Multi-pass membrane protein</topology>
    </subcellularLocation>
</comment>
<dbReference type="InterPro" id="IPR037185">
    <property type="entry name" value="EmrE-like"/>
</dbReference>
<evidence type="ECO:0000256" key="7">
    <source>
        <dbReference type="SAM" id="Phobius"/>
    </source>
</evidence>
<name>A0ABV3F2C4_9NOCA</name>
<keyword evidence="4 7" id="KW-1133">Transmembrane helix</keyword>
<evidence type="ECO:0000313" key="10">
    <source>
        <dbReference type="Proteomes" id="UP001551658"/>
    </source>
</evidence>
<keyword evidence="5 7" id="KW-0472">Membrane</keyword>
<accession>A0ABV3F2C4</accession>
<evidence type="ECO:0000256" key="4">
    <source>
        <dbReference type="ARBA" id="ARBA00022989"/>
    </source>
</evidence>
<dbReference type="Pfam" id="PF00892">
    <property type="entry name" value="EamA"/>
    <property type="match status" value="2"/>
</dbReference>
<gene>
    <name evidence="9" type="ORF">AB0H72_03975</name>
</gene>
<feature type="transmembrane region" description="Helical" evidence="7">
    <location>
        <begin position="225"/>
        <end position="245"/>
    </location>
</feature>
<feature type="transmembrane region" description="Helical" evidence="7">
    <location>
        <begin position="166"/>
        <end position="183"/>
    </location>
</feature>
<dbReference type="Proteomes" id="UP001551658">
    <property type="component" value="Unassembled WGS sequence"/>
</dbReference>
<feature type="transmembrane region" description="Helical" evidence="7">
    <location>
        <begin position="62"/>
        <end position="79"/>
    </location>
</feature>
<proteinExistence type="inferred from homology"/>
<dbReference type="InterPro" id="IPR050638">
    <property type="entry name" value="AA-Vitamin_Transporters"/>
</dbReference>
<keyword evidence="10" id="KW-1185">Reference proteome</keyword>
<evidence type="ECO:0000256" key="5">
    <source>
        <dbReference type="ARBA" id="ARBA00023136"/>
    </source>
</evidence>
<evidence type="ECO:0000256" key="6">
    <source>
        <dbReference type="SAM" id="MobiDB-lite"/>
    </source>
</evidence>
<organism evidence="9 10">
    <name type="scientific">Nocardia fusca</name>
    <dbReference type="NCBI Taxonomy" id="941183"/>
    <lineage>
        <taxon>Bacteria</taxon>
        <taxon>Bacillati</taxon>
        <taxon>Actinomycetota</taxon>
        <taxon>Actinomycetes</taxon>
        <taxon>Mycobacteriales</taxon>
        <taxon>Nocardiaceae</taxon>
        <taxon>Nocardia</taxon>
    </lineage>
</organism>